<dbReference type="InterPro" id="IPR011006">
    <property type="entry name" value="CheY-like_superfamily"/>
</dbReference>
<feature type="domain" description="HPt" evidence="22">
    <location>
        <begin position="892"/>
        <end position="985"/>
    </location>
</feature>
<dbReference type="Gene3D" id="1.20.120.160">
    <property type="entry name" value="HPT domain"/>
    <property type="match status" value="1"/>
</dbReference>
<accession>A0A518CNG9</accession>
<dbReference type="CDD" id="cd17546">
    <property type="entry name" value="REC_hyHK_CKI1_RcsC-like"/>
    <property type="match status" value="1"/>
</dbReference>
<keyword evidence="9 23" id="KW-0418">Kinase</keyword>
<dbReference type="InterPro" id="IPR004358">
    <property type="entry name" value="Sig_transdc_His_kin-like_C"/>
</dbReference>
<dbReference type="PANTHER" id="PTHR45339">
    <property type="entry name" value="HYBRID SIGNAL TRANSDUCTION HISTIDINE KINASE J"/>
    <property type="match status" value="1"/>
</dbReference>
<dbReference type="Gene3D" id="3.40.50.2300">
    <property type="match status" value="2"/>
</dbReference>
<keyword evidence="18" id="KW-0175">Coiled coil</keyword>
<dbReference type="CDD" id="cd00088">
    <property type="entry name" value="HPT"/>
    <property type="match status" value="1"/>
</dbReference>
<organism evidence="23 24">
    <name type="scientific">Polystyrenella longa</name>
    <dbReference type="NCBI Taxonomy" id="2528007"/>
    <lineage>
        <taxon>Bacteria</taxon>
        <taxon>Pseudomonadati</taxon>
        <taxon>Planctomycetota</taxon>
        <taxon>Planctomycetia</taxon>
        <taxon>Planctomycetales</taxon>
        <taxon>Planctomycetaceae</taxon>
        <taxon>Polystyrenella</taxon>
    </lineage>
</organism>
<dbReference type="PROSITE" id="PS50109">
    <property type="entry name" value="HIS_KIN"/>
    <property type="match status" value="1"/>
</dbReference>
<dbReference type="InterPro" id="IPR001638">
    <property type="entry name" value="Solute-binding_3/MltF_N"/>
</dbReference>
<dbReference type="CDD" id="cd00082">
    <property type="entry name" value="HisKA"/>
    <property type="match status" value="1"/>
</dbReference>
<dbReference type="SMART" id="SM00387">
    <property type="entry name" value="HATPase_c"/>
    <property type="match status" value="1"/>
</dbReference>
<evidence type="ECO:0000256" key="5">
    <source>
        <dbReference type="ARBA" id="ARBA00022553"/>
    </source>
</evidence>
<dbReference type="Pfam" id="PF01627">
    <property type="entry name" value="Hpt"/>
    <property type="match status" value="1"/>
</dbReference>
<gene>
    <name evidence="23" type="primary">barA_3</name>
    <name evidence="23" type="ORF">Pla110_24960</name>
</gene>
<dbReference type="SMART" id="SM00062">
    <property type="entry name" value="PBPb"/>
    <property type="match status" value="1"/>
</dbReference>
<dbReference type="InterPro" id="IPR036641">
    <property type="entry name" value="HPT_dom_sf"/>
</dbReference>
<feature type="modified residue" description="Phosphohistidine" evidence="16">
    <location>
        <position position="931"/>
    </location>
</feature>
<dbReference type="InterPro" id="IPR003594">
    <property type="entry name" value="HATPase_dom"/>
</dbReference>
<keyword evidence="8" id="KW-0547">Nucleotide-binding</keyword>
<sequence length="988" mass="109377" precursor="true">MNSKRLIIVIFVITQWFAHFACAQAPNDDILNSQEREWLRDHPVIRLAPTPEYRPTEWFNEKNEYVGITADFVHEIEQVLGIEFQVVQTGSWNENLQMMQAREVDVFPIAAETVDRLEYAKFTEPYIIFPAVILVQAGDEDLNMEALKGERVAVIEGYAVQEYLEEKYPELELILVNSPREGMFAISSGSVKAFISEYAAASYVIENEGIANVRIAGESGYTYQMGFSVRSDWPELVTILQKGLDSISSEKRKEIINRWVSPLPEPLPFYMQRWFWISLSTALAVIAIIFTWNRALKRTVRLKTEELRQHRDNLEELVAQRTSQLEQASKEAEAASKAKSDFLANMSHEIRTPMNAIIGMSELALDTNLDSEQTEYLRTVLSSGEALLMLINDILDFSKIEAGKLDLDNISFKLRDTLGDANHTLALRAHKKGLELACDVLPEIPDHLIGDPGRIRQVIVNLIGNAIKFTTEGEVVLSVKVKSRSEESILLHFSVSDTGIGIPVEAQEKVFGAFDQADTSTSRRYGGTGLGLAISRQLVGMMGGEIWLESKVGVGTTFHFTSQFGIQDPATIPVAAGLDEMEGLPVLVVDDNDTNLRILQEILTHWGLNPTTINSPQKAIQLLEQTIENGPQFKLVLSDVNMPDMDGYDFLLWVRAQPELQDLTLMLLTSARTSGDAARAREIDVAALLTKPIKQSTLLDAIGTAMGKHKSKAAPASSDKEETAEVKPLSILLAEDHPPNQQLAVRLLERRGHSVVVANNGIEALAVLENESFDLLLTDIQMPEMDGFALTNAIREKERETGGHLPIVAMTAHAMQGDAERCLEAGMDGYVSKPVRRKALYEAVESVAGTATTPESPEKVPVTPTVTEPVNEAVNEAEIFDREGLQQEYEGDEDLLAEMVASYFQLTPEMLQKMNEAIESGDSETVSSIAHTIKGGSGNFFAKNAFELALELEVMGKEGNLSNARETCQQLDAALQQLKSALESCIPS</sequence>
<keyword evidence="5 17" id="KW-0597">Phosphoprotein</keyword>
<evidence type="ECO:0000256" key="4">
    <source>
        <dbReference type="ARBA" id="ARBA00022475"/>
    </source>
</evidence>
<dbReference type="PANTHER" id="PTHR45339:SF1">
    <property type="entry name" value="HYBRID SIGNAL TRANSDUCTION HISTIDINE KINASE J"/>
    <property type="match status" value="1"/>
</dbReference>
<keyword evidence="4" id="KW-1003">Cell membrane</keyword>
<dbReference type="Gene3D" id="1.10.287.130">
    <property type="match status" value="1"/>
</dbReference>
<dbReference type="InterPro" id="IPR008207">
    <property type="entry name" value="Sig_transdc_His_kin_Hpt_dom"/>
</dbReference>
<dbReference type="GO" id="GO:0005886">
    <property type="term" value="C:plasma membrane"/>
    <property type="evidence" value="ECO:0007669"/>
    <property type="project" value="UniProtKB-SubCell"/>
</dbReference>
<keyword evidence="7" id="KW-0812">Transmembrane</keyword>
<dbReference type="PROSITE" id="PS50894">
    <property type="entry name" value="HPT"/>
    <property type="match status" value="1"/>
</dbReference>
<keyword evidence="13" id="KW-0472">Membrane</keyword>
<name>A0A518CNG9_9PLAN</name>
<feature type="domain" description="Response regulatory" evidence="21">
    <location>
        <begin position="585"/>
        <end position="706"/>
    </location>
</feature>
<evidence type="ECO:0000256" key="11">
    <source>
        <dbReference type="ARBA" id="ARBA00022989"/>
    </source>
</evidence>
<evidence type="ECO:0000256" key="9">
    <source>
        <dbReference type="ARBA" id="ARBA00022777"/>
    </source>
</evidence>
<evidence type="ECO:0000259" key="22">
    <source>
        <dbReference type="PROSITE" id="PS50894"/>
    </source>
</evidence>
<dbReference type="Gene3D" id="3.40.190.10">
    <property type="entry name" value="Periplasmic binding protein-like II"/>
    <property type="match status" value="2"/>
</dbReference>
<keyword evidence="11" id="KW-1133">Transmembrane helix</keyword>
<feature type="chain" id="PRO_5021782180" description="Sensory/regulatory protein RpfC" evidence="19">
    <location>
        <begin position="22"/>
        <end position="988"/>
    </location>
</feature>
<dbReference type="FunFam" id="3.30.565.10:FF:000010">
    <property type="entry name" value="Sensor histidine kinase RcsC"/>
    <property type="match status" value="1"/>
</dbReference>
<dbReference type="SMART" id="SM00073">
    <property type="entry name" value="HPT"/>
    <property type="match status" value="1"/>
</dbReference>
<feature type="modified residue" description="4-aspartylphosphate" evidence="17">
    <location>
        <position position="639"/>
    </location>
</feature>
<dbReference type="SUPFAM" id="SSF47226">
    <property type="entry name" value="Histidine-containing phosphotransfer domain, HPT domain"/>
    <property type="match status" value="1"/>
</dbReference>
<dbReference type="Pfam" id="PF00497">
    <property type="entry name" value="SBP_bac_3"/>
    <property type="match status" value="1"/>
</dbReference>
<dbReference type="SMART" id="SM00388">
    <property type="entry name" value="HisKA"/>
    <property type="match status" value="1"/>
</dbReference>
<dbReference type="SUPFAM" id="SSF53850">
    <property type="entry name" value="Periplasmic binding protein-like II"/>
    <property type="match status" value="1"/>
</dbReference>
<evidence type="ECO:0000256" key="18">
    <source>
        <dbReference type="SAM" id="Coils"/>
    </source>
</evidence>
<feature type="modified residue" description="4-aspartylphosphate" evidence="17">
    <location>
        <position position="779"/>
    </location>
</feature>
<dbReference type="SUPFAM" id="SSF52172">
    <property type="entry name" value="CheY-like"/>
    <property type="match status" value="2"/>
</dbReference>
<feature type="domain" description="Histidine kinase" evidence="20">
    <location>
        <begin position="345"/>
        <end position="566"/>
    </location>
</feature>
<dbReference type="InterPro" id="IPR036890">
    <property type="entry name" value="HATPase_C_sf"/>
</dbReference>
<dbReference type="RefSeq" id="WP_144996002.1">
    <property type="nucleotide sequence ID" value="NZ_CP036281.1"/>
</dbReference>
<feature type="signal peptide" evidence="19">
    <location>
        <begin position="1"/>
        <end position="21"/>
    </location>
</feature>
<dbReference type="FunFam" id="1.10.287.130:FF:000002">
    <property type="entry name" value="Two-component osmosensing histidine kinase"/>
    <property type="match status" value="1"/>
</dbReference>
<dbReference type="InterPro" id="IPR005467">
    <property type="entry name" value="His_kinase_dom"/>
</dbReference>
<evidence type="ECO:0000256" key="12">
    <source>
        <dbReference type="ARBA" id="ARBA00023012"/>
    </source>
</evidence>
<reference evidence="23 24" key="1">
    <citation type="submission" date="2019-02" db="EMBL/GenBank/DDBJ databases">
        <title>Deep-cultivation of Planctomycetes and their phenomic and genomic characterization uncovers novel biology.</title>
        <authorList>
            <person name="Wiegand S."/>
            <person name="Jogler M."/>
            <person name="Boedeker C."/>
            <person name="Pinto D."/>
            <person name="Vollmers J."/>
            <person name="Rivas-Marin E."/>
            <person name="Kohn T."/>
            <person name="Peeters S.H."/>
            <person name="Heuer A."/>
            <person name="Rast P."/>
            <person name="Oberbeckmann S."/>
            <person name="Bunk B."/>
            <person name="Jeske O."/>
            <person name="Meyerdierks A."/>
            <person name="Storesund J.E."/>
            <person name="Kallscheuer N."/>
            <person name="Luecker S."/>
            <person name="Lage O.M."/>
            <person name="Pohl T."/>
            <person name="Merkel B.J."/>
            <person name="Hornburger P."/>
            <person name="Mueller R.-W."/>
            <person name="Bruemmer F."/>
            <person name="Labrenz M."/>
            <person name="Spormann A.M."/>
            <person name="Op den Camp H."/>
            <person name="Overmann J."/>
            <person name="Amann R."/>
            <person name="Jetten M.S.M."/>
            <person name="Mascher T."/>
            <person name="Medema M.H."/>
            <person name="Devos D.P."/>
            <person name="Kaster A.-K."/>
            <person name="Ovreas L."/>
            <person name="Rohde M."/>
            <person name="Galperin M.Y."/>
            <person name="Jogler C."/>
        </authorList>
    </citation>
    <scope>NUCLEOTIDE SEQUENCE [LARGE SCALE GENOMIC DNA]</scope>
    <source>
        <strain evidence="23 24">Pla110</strain>
    </source>
</reference>
<feature type="coiled-coil region" evidence="18">
    <location>
        <begin position="293"/>
        <end position="345"/>
    </location>
</feature>
<dbReference type="PRINTS" id="PR00344">
    <property type="entry name" value="BCTRLSENSOR"/>
</dbReference>
<comment type="subunit">
    <text evidence="14">At low DSF concentrations, interacts with RpfF.</text>
</comment>
<dbReference type="InterPro" id="IPR003661">
    <property type="entry name" value="HisK_dim/P_dom"/>
</dbReference>
<evidence type="ECO:0000256" key="1">
    <source>
        <dbReference type="ARBA" id="ARBA00000085"/>
    </source>
</evidence>
<dbReference type="Gene3D" id="3.30.565.10">
    <property type="entry name" value="Histidine kinase-like ATPase, C-terminal domain"/>
    <property type="match status" value="1"/>
</dbReference>
<evidence type="ECO:0000256" key="14">
    <source>
        <dbReference type="ARBA" id="ARBA00064003"/>
    </source>
</evidence>
<keyword evidence="24" id="KW-1185">Reference proteome</keyword>
<comment type="subcellular location">
    <subcellularLocation>
        <location evidence="2">Cell membrane</location>
        <topology evidence="2">Multi-pass membrane protein</topology>
    </subcellularLocation>
</comment>
<dbReference type="InterPro" id="IPR036097">
    <property type="entry name" value="HisK_dim/P_sf"/>
</dbReference>
<dbReference type="AlphaFoldDB" id="A0A518CNG9"/>
<keyword evidence="6 23" id="KW-0808">Transferase</keyword>
<dbReference type="InterPro" id="IPR001789">
    <property type="entry name" value="Sig_transdc_resp-reg_receiver"/>
</dbReference>
<evidence type="ECO:0000256" key="16">
    <source>
        <dbReference type="PROSITE-ProRule" id="PRU00110"/>
    </source>
</evidence>
<evidence type="ECO:0000313" key="23">
    <source>
        <dbReference type="EMBL" id="QDU80763.1"/>
    </source>
</evidence>
<dbReference type="SUPFAM" id="SSF55874">
    <property type="entry name" value="ATPase domain of HSP90 chaperone/DNA topoisomerase II/histidine kinase"/>
    <property type="match status" value="1"/>
</dbReference>
<dbReference type="GO" id="GO:0005524">
    <property type="term" value="F:ATP binding"/>
    <property type="evidence" value="ECO:0007669"/>
    <property type="project" value="UniProtKB-KW"/>
</dbReference>
<evidence type="ECO:0000256" key="19">
    <source>
        <dbReference type="SAM" id="SignalP"/>
    </source>
</evidence>
<evidence type="ECO:0000259" key="20">
    <source>
        <dbReference type="PROSITE" id="PS50109"/>
    </source>
</evidence>
<dbReference type="OrthoDB" id="9762493at2"/>
<keyword evidence="10" id="KW-0067">ATP-binding</keyword>
<dbReference type="SMART" id="SM00448">
    <property type="entry name" value="REC"/>
    <property type="match status" value="2"/>
</dbReference>
<dbReference type="KEGG" id="plon:Pla110_24960"/>
<dbReference type="Pfam" id="PF00072">
    <property type="entry name" value="Response_reg"/>
    <property type="match status" value="2"/>
</dbReference>
<proteinExistence type="predicted"/>
<keyword evidence="12" id="KW-0902">Two-component regulatory system</keyword>
<dbReference type="Proteomes" id="UP000317178">
    <property type="component" value="Chromosome"/>
</dbReference>
<evidence type="ECO:0000256" key="2">
    <source>
        <dbReference type="ARBA" id="ARBA00004651"/>
    </source>
</evidence>
<dbReference type="Pfam" id="PF02518">
    <property type="entry name" value="HATPase_c"/>
    <property type="match status" value="1"/>
</dbReference>
<protein>
    <recommendedName>
        <fullName evidence="15">Sensory/regulatory protein RpfC</fullName>
        <ecNumber evidence="3">2.7.13.3</ecNumber>
    </recommendedName>
</protein>
<evidence type="ECO:0000256" key="10">
    <source>
        <dbReference type="ARBA" id="ARBA00022840"/>
    </source>
</evidence>
<evidence type="ECO:0000256" key="6">
    <source>
        <dbReference type="ARBA" id="ARBA00022679"/>
    </source>
</evidence>
<dbReference type="EMBL" id="CP036281">
    <property type="protein sequence ID" value="QDU80763.1"/>
    <property type="molecule type" value="Genomic_DNA"/>
</dbReference>
<evidence type="ECO:0000256" key="3">
    <source>
        <dbReference type="ARBA" id="ARBA00012438"/>
    </source>
</evidence>
<keyword evidence="19" id="KW-0732">Signal</keyword>
<evidence type="ECO:0000256" key="13">
    <source>
        <dbReference type="ARBA" id="ARBA00023136"/>
    </source>
</evidence>
<evidence type="ECO:0000256" key="17">
    <source>
        <dbReference type="PROSITE-ProRule" id="PRU00169"/>
    </source>
</evidence>
<dbReference type="SUPFAM" id="SSF47384">
    <property type="entry name" value="Homodimeric domain of signal transducing histidine kinase"/>
    <property type="match status" value="1"/>
</dbReference>
<dbReference type="EC" id="2.7.13.3" evidence="3"/>
<dbReference type="CDD" id="cd16922">
    <property type="entry name" value="HATPase_EvgS-ArcB-TorS-like"/>
    <property type="match status" value="1"/>
</dbReference>
<dbReference type="PROSITE" id="PS50110">
    <property type="entry name" value="RESPONSE_REGULATORY"/>
    <property type="match status" value="2"/>
</dbReference>
<evidence type="ECO:0000256" key="7">
    <source>
        <dbReference type="ARBA" id="ARBA00022692"/>
    </source>
</evidence>
<evidence type="ECO:0000256" key="15">
    <source>
        <dbReference type="ARBA" id="ARBA00068150"/>
    </source>
</evidence>
<dbReference type="Pfam" id="PF00512">
    <property type="entry name" value="HisKA"/>
    <property type="match status" value="1"/>
</dbReference>
<evidence type="ECO:0000259" key="21">
    <source>
        <dbReference type="PROSITE" id="PS50110"/>
    </source>
</evidence>
<evidence type="ECO:0000313" key="24">
    <source>
        <dbReference type="Proteomes" id="UP000317178"/>
    </source>
</evidence>
<comment type="catalytic activity">
    <reaction evidence="1">
        <text>ATP + protein L-histidine = ADP + protein N-phospho-L-histidine.</text>
        <dbReference type="EC" id="2.7.13.3"/>
    </reaction>
</comment>
<dbReference type="GO" id="GO:0000155">
    <property type="term" value="F:phosphorelay sensor kinase activity"/>
    <property type="evidence" value="ECO:0007669"/>
    <property type="project" value="InterPro"/>
</dbReference>
<evidence type="ECO:0000256" key="8">
    <source>
        <dbReference type="ARBA" id="ARBA00022741"/>
    </source>
</evidence>
<dbReference type="CDD" id="cd01007">
    <property type="entry name" value="PBP2_BvgS_HisK_like"/>
    <property type="match status" value="1"/>
</dbReference>
<feature type="domain" description="Response regulatory" evidence="21">
    <location>
        <begin position="730"/>
        <end position="848"/>
    </location>
</feature>